<dbReference type="Proteomes" id="UP000190274">
    <property type="component" value="Chromosome H"/>
</dbReference>
<evidence type="ECO:0000313" key="3">
    <source>
        <dbReference type="EMBL" id="SCU97794.1"/>
    </source>
</evidence>
<dbReference type="InterPro" id="IPR000219">
    <property type="entry name" value="DH_dom"/>
</dbReference>
<gene>
    <name evidence="3" type="ORF">LADA_0H08328G</name>
</gene>
<evidence type="ECO:0000256" key="1">
    <source>
        <dbReference type="SAM" id="MobiDB-lite"/>
    </source>
</evidence>
<dbReference type="SUPFAM" id="SSF48065">
    <property type="entry name" value="DBL homology domain (DH-domain)"/>
    <property type="match status" value="1"/>
</dbReference>
<organism evidence="3 4">
    <name type="scientific">Lachancea dasiensis</name>
    <dbReference type="NCBI Taxonomy" id="1072105"/>
    <lineage>
        <taxon>Eukaryota</taxon>
        <taxon>Fungi</taxon>
        <taxon>Dikarya</taxon>
        <taxon>Ascomycota</taxon>
        <taxon>Saccharomycotina</taxon>
        <taxon>Saccharomycetes</taxon>
        <taxon>Saccharomycetales</taxon>
        <taxon>Saccharomycetaceae</taxon>
        <taxon>Lachancea</taxon>
    </lineage>
</organism>
<sequence>MLKSAHLAYPINCPAKSTMTPIRESGQDFFVKPGNIQCSVTNSHSYKSNTLTPINPYSKSIWQNEQEFRSDAIRIEKLRSKVTEYSPKNPTSQTKSLARALSEQPKNTEFESPEGPVNLAPRISAFFDSFFHILKNEEEFSYTTDALNMVYRQELYNNRRFRDKLMSKNSNDEIMLFGNIDTISQLSSILAKTLKNYIRTCCKSGTDRILWEGHDNTISVPQEFVDVFDPTDFLESHLNKIKSTYSAYFSTHNRQLQLLAKLKFNRQSLFYKWYEICLEKSGHLRIEDIIEAPINRSLDFQNELEIMISRAMNYLPGKTIIKLKSFQGRYALFLKEAKRLLDVAPSASIRASLCPNSHQIEARLLVPASIPSSRSSDTHFSLSSSRYSDRSNAEFSSQAEKTLDTNVEQTLHTDAEKYPTPDEGLTLAELMERFKRVKKLLSILEKEVRKFDLTAVLDKNLKQAEEWRKIFEFEPPSPLLTEHKNVESIYSAYVNKIHQQRQEVMLMKLTDIQTHTLDPLCRMLELCKPVESKIQDLRSLKKDYIGFLKSKEERNVRVEVIIQHFKSLQDQLLRELPLFLEIVSKVTYSILIAYNRNMMSYMEILGGGRRLLQRELGLIDTGERDAGDNFDILQLFSSSRFYAKRLIRENWNCHGKAEESRVVRKLFEM</sequence>
<keyword evidence="4" id="KW-1185">Reference proteome</keyword>
<dbReference type="Gene3D" id="1.20.1270.60">
    <property type="entry name" value="Arfaptin homology (AH) domain/BAR domain"/>
    <property type="match status" value="1"/>
</dbReference>
<dbReference type="InterPro" id="IPR035899">
    <property type="entry name" value="DBL_dom_sf"/>
</dbReference>
<dbReference type="EMBL" id="LT598461">
    <property type="protein sequence ID" value="SCU97794.1"/>
    <property type="molecule type" value="Genomic_DNA"/>
</dbReference>
<dbReference type="GO" id="GO:0005085">
    <property type="term" value="F:guanyl-nucleotide exchange factor activity"/>
    <property type="evidence" value="ECO:0007669"/>
    <property type="project" value="InterPro"/>
</dbReference>
<dbReference type="STRING" id="1266660.A0A1G4K2D9"/>
<reference evidence="3 4" key="1">
    <citation type="submission" date="2016-03" db="EMBL/GenBank/DDBJ databases">
        <authorList>
            <person name="Devillers H."/>
        </authorList>
    </citation>
    <scope>NUCLEOTIDE SEQUENCE [LARGE SCALE GENOMIC DNA]</scope>
    <source>
        <strain evidence="3">CBS 10888</strain>
    </source>
</reference>
<dbReference type="Gene3D" id="1.20.900.10">
    <property type="entry name" value="Dbl homology (DH) domain"/>
    <property type="match status" value="1"/>
</dbReference>
<proteinExistence type="predicted"/>
<feature type="domain" description="DH" evidence="2">
    <location>
        <begin position="125"/>
        <end position="410"/>
    </location>
</feature>
<dbReference type="InterPro" id="IPR027267">
    <property type="entry name" value="AH/BAR_dom_sf"/>
</dbReference>
<dbReference type="OrthoDB" id="10256089at2759"/>
<feature type="compositionally biased region" description="Polar residues" evidence="1">
    <location>
        <begin position="86"/>
        <end position="96"/>
    </location>
</feature>
<evidence type="ECO:0000313" key="4">
    <source>
        <dbReference type="Proteomes" id="UP000190274"/>
    </source>
</evidence>
<dbReference type="SUPFAM" id="SSF103657">
    <property type="entry name" value="BAR/IMD domain-like"/>
    <property type="match status" value="1"/>
</dbReference>
<dbReference type="AlphaFoldDB" id="A0A1G4K2D9"/>
<name>A0A1G4K2D9_9SACH</name>
<accession>A0A1G4K2D9</accession>
<feature type="region of interest" description="Disordered" evidence="1">
    <location>
        <begin position="84"/>
        <end position="115"/>
    </location>
</feature>
<dbReference type="PROSITE" id="PS50010">
    <property type="entry name" value="DH_2"/>
    <property type="match status" value="1"/>
</dbReference>
<protein>
    <submittedName>
        <fullName evidence="3">LADA_0H08328g1_1</fullName>
    </submittedName>
</protein>
<evidence type="ECO:0000259" key="2">
    <source>
        <dbReference type="PROSITE" id="PS50010"/>
    </source>
</evidence>